<name>A0A2T7WCG4_MICTE</name>
<dbReference type="Proteomes" id="UP000244649">
    <property type="component" value="Unassembled WGS sequence"/>
</dbReference>
<feature type="transmembrane region" description="Helical" evidence="1">
    <location>
        <begin position="39"/>
        <end position="66"/>
    </location>
</feature>
<protein>
    <submittedName>
        <fullName evidence="2">Uncharacterized protein</fullName>
    </submittedName>
</protein>
<gene>
    <name evidence="2" type="ORF">DC432_11355</name>
</gene>
<dbReference type="RefSeq" id="WP_116537990.1">
    <property type="nucleotide sequence ID" value="NZ_QDFT01000028.1"/>
</dbReference>
<sequence>MQLSRNALRAGSVTGAALCLVGVALIIVGVAGWQPLGSAPAWLTTLAGVVVVTGIATTVIFSTALARRARR</sequence>
<evidence type="ECO:0000256" key="1">
    <source>
        <dbReference type="SAM" id="Phobius"/>
    </source>
</evidence>
<evidence type="ECO:0000313" key="2">
    <source>
        <dbReference type="EMBL" id="PVE69277.1"/>
    </source>
</evidence>
<feature type="transmembrane region" description="Helical" evidence="1">
    <location>
        <begin position="12"/>
        <end position="33"/>
    </location>
</feature>
<reference evidence="2 3" key="1">
    <citation type="submission" date="2018-04" db="EMBL/GenBank/DDBJ databases">
        <authorList>
            <person name="Go L.Y."/>
            <person name="Mitchell J.A."/>
        </authorList>
    </citation>
    <scope>NUCLEOTIDE SEQUENCE [LARGE SCALE GENOMIC DNA]</scope>
    <source>
        <strain evidence="2 3">TPD7010</strain>
    </source>
</reference>
<keyword evidence="1" id="KW-1133">Transmembrane helix</keyword>
<comment type="caution">
    <text evidence="2">The sequence shown here is derived from an EMBL/GenBank/DDBJ whole genome shotgun (WGS) entry which is preliminary data.</text>
</comment>
<proteinExistence type="predicted"/>
<dbReference type="AlphaFoldDB" id="A0A2T7WCG4"/>
<keyword evidence="1" id="KW-0472">Membrane</keyword>
<evidence type="ECO:0000313" key="3">
    <source>
        <dbReference type="Proteomes" id="UP000244649"/>
    </source>
</evidence>
<accession>A0A2T7WCG4</accession>
<dbReference type="EMBL" id="QDFT01000028">
    <property type="protein sequence ID" value="PVE69277.1"/>
    <property type="molecule type" value="Genomic_DNA"/>
</dbReference>
<organism evidence="2 3">
    <name type="scientific">Microbacterium testaceum</name>
    <name type="common">Aureobacterium testaceum</name>
    <name type="synonym">Brevibacterium testaceum</name>
    <dbReference type="NCBI Taxonomy" id="2033"/>
    <lineage>
        <taxon>Bacteria</taxon>
        <taxon>Bacillati</taxon>
        <taxon>Actinomycetota</taxon>
        <taxon>Actinomycetes</taxon>
        <taxon>Micrococcales</taxon>
        <taxon>Microbacteriaceae</taxon>
        <taxon>Microbacterium</taxon>
    </lineage>
</organism>
<keyword evidence="1" id="KW-0812">Transmembrane</keyword>